<dbReference type="GO" id="GO:0016740">
    <property type="term" value="F:transferase activity"/>
    <property type="evidence" value="ECO:0007669"/>
    <property type="project" value="UniProtKB-KW"/>
</dbReference>
<reference evidence="3 4" key="1">
    <citation type="journal article" date="2012" name="J. Bacteriol.">
        <title>Genome sequence of Sphingobium indicum B90A, a hexachlorocyclohexane-degrading bacterium.</title>
        <authorList>
            <person name="Anand S."/>
            <person name="Sangwan N."/>
            <person name="Lata P."/>
            <person name="Kaur J."/>
            <person name="Dua A."/>
            <person name="Singh A.K."/>
            <person name="Verma M."/>
            <person name="Kaur J."/>
            <person name="Khurana J.P."/>
            <person name="Khurana P."/>
            <person name="Mathur S."/>
            <person name="Lal R."/>
        </authorList>
    </citation>
    <scope>NUCLEOTIDE SEQUENCE [LARGE SCALE GENOMIC DNA]</scope>
    <source>
        <strain evidence="4">DSM 16412 / CCM 7286 / MTCC 6364 / B90A</strain>
    </source>
</reference>
<dbReference type="KEGG" id="sinb:SIDU_05950"/>
<feature type="domain" description="Large polyvalent protein associated" evidence="2">
    <location>
        <begin position="35"/>
        <end position="127"/>
    </location>
</feature>
<dbReference type="InterPro" id="IPR040738">
    <property type="entry name" value="LPD22"/>
</dbReference>
<proteinExistence type="predicted"/>
<evidence type="ECO:0000256" key="1">
    <source>
        <dbReference type="SAM" id="MobiDB-lite"/>
    </source>
</evidence>
<dbReference type="Proteomes" id="UP000004550">
    <property type="component" value="Chromosome"/>
</dbReference>
<evidence type="ECO:0000313" key="3">
    <source>
        <dbReference type="EMBL" id="APL94082.1"/>
    </source>
</evidence>
<accession>A0A1L5BMT8</accession>
<gene>
    <name evidence="3" type="ORF">SIDU_05950</name>
</gene>
<dbReference type="EMBL" id="CP013070">
    <property type="protein sequence ID" value="APL94082.1"/>
    <property type="molecule type" value="Genomic_DNA"/>
</dbReference>
<protein>
    <submittedName>
        <fullName evidence="3">Acetyltransferase</fullName>
    </submittedName>
</protein>
<dbReference type="RefSeq" id="WP_007685883.1">
    <property type="nucleotide sequence ID" value="NZ_CP013070.1"/>
</dbReference>
<feature type="region of interest" description="Disordered" evidence="1">
    <location>
        <begin position="1"/>
        <end position="27"/>
    </location>
</feature>
<evidence type="ECO:0000313" key="4">
    <source>
        <dbReference type="Proteomes" id="UP000004550"/>
    </source>
</evidence>
<feature type="compositionally biased region" description="Basic and acidic residues" evidence="1">
    <location>
        <begin position="510"/>
        <end position="524"/>
    </location>
</feature>
<dbReference type="Pfam" id="PF18834">
    <property type="entry name" value="LPD22"/>
    <property type="match status" value="1"/>
</dbReference>
<evidence type="ECO:0000259" key="2">
    <source>
        <dbReference type="Pfam" id="PF18834"/>
    </source>
</evidence>
<sequence>MATDPYKYLDAMRARSTQPAPSNGDPFEAELQAQRDDELAYRIKVAKPDEAARVRPIAEARGLPPSAVASNLPAFEAEARASRAKAIMQQYPAIGRWSAKPGNATIAADDYDNLGLFGKAFYGLRNVGGIAQAAGYNLVGRTYGFIGGLAENLDSLSPSSEAERRAGIKTLPRMIADISLGWARQDAKSADAARPNIENWVARNLGAGLESVPTSLVGVGIGMVAGPTAGASFMGSNVAGGEYVKARDTGLSPGRSAIYGTAQGAVELATEKIPVSKLIGDLAAKTPLVKTFMRQIASEAPREVAATLLQNFNEWATINPDKPFKDFAFEQPMAALETVVQTVGGVGATVGVSTAAERTTRIAANMLEKRQEAARARAHGAFLDQVAEATGKAKTTGRSPDAVSDLVQQLGDDTGNDRVFISSNALRAYEQSDGYSGEFDSFRDAVDEAYATGGDLVLPIGEVTKLAATPAWGALKNDMRLSPGGMSVNEAQTFEDSMADVMDQLSEQAAQEREAERAAQEPRQRLQQSIADKLMNAGFTPATAMQQAELLAQRETTRAARMGRELTGQEFDPVEVRQILPPALAQIQAADSTDILIETMKGGKDAKTAAGPSLMDFISKGGGIVDTGGDLRAMGADQWHRGKPGKRKLVKDQGELIDEGGLGQNEYGADAWAQRAWEAGYFPEFGQDRPTANDLLDAISEGVSGRDRFLTAKEKTLRDAAQELRGMLENRGIDPDTASRKEIKDAIAAYQQESEGQAFDQAYNDGPRGRIVFPSAGFGTGPSIIELFQSRDQSTFLHETGHLWLEQLRADAMEEGASDQLKADWQQVQDWFAANGHPLADGTIPTDAHELWARGVERYLMEGKAPTPLLRRAFEQFKAWLVAIYRATDRLKAPITPEIRSVMDRLIATDEEIEQARQIQNIEALFTEQPATMTDEEFAAYQASTEAARGEAHDALLAKVMNAVKRRVTKEYNDRRAAVEADVSAQIDARPEFRALRQARETPLDSTWIREALGEDAPGMLPKAVPPIHKEGGVNPDEVAELSGFTSGDEMVRALMGVETARRQLREGGDKRSVRKALIDQEVDTRMMERYGDPFTDGSIEEEALAIIHNDQQGEVIAAEMRVLARSTGQRVTPYRIAKDWAARSVRSGKVADVASRSMIQRYQRAAAKAGKAAMDAVIAGDNAEAFRQKQAQMLNNALVSEAKRAADEVEAAVKRMDKVASRRTLETVDQDYLERAQGLLEQVDLKQRSQRFLDRQESFEAWAREQEEAGRDMIVPPSFSATLGTTNWSRLTVEQLLGLDAAVKQIMHLGRLKQKLLDAKEERDYEAVVGEALAAGDGMKRRPPSDLLEPDWKGRISANVAAFDAALLKMEQVFDWLDQGNSHGVFNRIVFAPISEAQDRENSMLADYYGRIKGAFDSVGKSQLRRWSQSFSSATLSNPETGNPLQMTRQGLIAIALNMGNAGNTQRLVDGYRWNEGAVRELLNRELAAEDWAFVQQVWDIVETLWPETAALERRVNGVEPDKVEAVPVVTPHGTLRGGYYPAIYDSARSQAAEYNEGRASEMFGMNYTRANTRASSTKDRANAVKRPILLQIGVINRHLGEVIHDITHREAIMQADKFLSDSRISKMVDETVGPEIRKQFRPWLKFIANQWGIEKAGNEGVGKFIGKARANTTIVGMGFRATTILTQIAGYSNSVEYVGAKWIGQALAQTTASPIDTFNFVMEKSGEVRNRMDTLDRDLSQVIKQMAGESRVGQSLTAAKRFAFHGIGYADRLVVIPTWIGAYNKALAEGAQDGEAVYAADKAVRLAQGAGSAKDLAAIQRGTGKWGEFLKLSTMFYSYMSAVYQRQRTLGRDLAASRSPRDLPNIMARAFWLMVLPPVMSQILSGNGPGEDDDWGVWTFKQMLFQMLGPLPVVRDLARPIWDAAAGNQGFDYQISPIQRAGQTLVEIAKDAHKIATGDETKRATRNLLEGAGYVTGLVPGQFAASAQFLVDVGEGEQAPETFTDWWEGITTGKVKED</sequence>
<name>A0A1L5BMT8_SPHIB</name>
<organism evidence="3 4">
    <name type="scientific">Sphingobium indicum (strain DSM 16412 / CCM 7286 / MTCC 6364 / B90A)</name>
    <dbReference type="NCBI Taxonomy" id="861109"/>
    <lineage>
        <taxon>Bacteria</taxon>
        <taxon>Pseudomonadati</taxon>
        <taxon>Pseudomonadota</taxon>
        <taxon>Alphaproteobacteria</taxon>
        <taxon>Sphingomonadales</taxon>
        <taxon>Sphingomonadaceae</taxon>
        <taxon>Sphingobium</taxon>
    </lineage>
</organism>
<keyword evidence="3" id="KW-0808">Transferase</keyword>
<feature type="region of interest" description="Disordered" evidence="1">
    <location>
        <begin position="506"/>
        <end position="526"/>
    </location>
</feature>